<evidence type="ECO:0000256" key="5">
    <source>
        <dbReference type="ARBA" id="ARBA00022857"/>
    </source>
</evidence>
<protein>
    <recommendedName>
        <fullName evidence="8">FAD/NAD(P)-binding domain-containing protein</fullName>
    </recommendedName>
</protein>
<feature type="domain" description="FAD/NAD(P)-binding" evidence="8">
    <location>
        <begin position="61"/>
        <end position="260"/>
    </location>
</feature>
<evidence type="ECO:0000256" key="2">
    <source>
        <dbReference type="ARBA" id="ARBA00010139"/>
    </source>
</evidence>
<dbReference type="VEuPathDB" id="FungiDB:Z517_09586"/>
<evidence type="ECO:0000256" key="3">
    <source>
        <dbReference type="ARBA" id="ARBA00022630"/>
    </source>
</evidence>
<dbReference type="PANTHER" id="PTHR43098">
    <property type="entry name" value="L-ORNITHINE N(5)-MONOOXYGENASE-RELATED"/>
    <property type="match status" value="1"/>
</dbReference>
<dbReference type="HOGENOM" id="CLU_006937_8_0_1"/>
<dbReference type="Proteomes" id="UP000053029">
    <property type="component" value="Unassembled WGS sequence"/>
</dbReference>
<dbReference type="AlphaFoldDB" id="A0A0D2GEU2"/>
<dbReference type="EMBL" id="KN846974">
    <property type="protein sequence ID" value="KIW77140.1"/>
    <property type="molecule type" value="Genomic_DNA"/>
</dbReference>
<dbReference type="PRINTS" id="PR00411">
    <property type="entry name" value="PNDRDTASEI"/>
</dbReference>
<dbReference type="InterPro" id="IPR023753">
    <property type="entry name" value="FAD/NAD-binding_dom"/>
</dbReference>
<dbReference type="InterPro" id="IPR050775">
    <property type="entry name" value="FAD-binding_Monooxygenases"/>
</dbReference>
<accession>A0A0D2GEU2</accession>
<evidence type="ECO:0000256" key="7">
    <source>
        <dbReference type="ARBA" id="ARBA00023033"/>
    </source>
</evidence>
<sequence length="587" mass="66022">MSIHSTSEVVANADTLEDIELSGRITVPTEPNNVQHEVKTNGTAHVNDIDSNGSRPREELDVLVIGAGFSGCYALHKLRKLGLKVKICEAGSGYGGCWYWNRYPGVAVDSEIPLYQFSQYETYQDWYWKERFPGGAEIRDYFNHLADVWDLRKDTVFDTLVTKVWHEGGRWTSTTNSNITFTSKFVVAASGSSHKRYLPSWPGIQQYGGKIYHSASYPHEGLDVTNKAIAVIGNGASGVQILQTLAKEDCQLTAFIRQPAINLPMGQSRPSVADQKAGRGFVQALLDHCKLTGTGFPYASLPGSYHDATEQERTKAWDELLDRGGFQYLMCNYREWVLDTKVNKVVYDYWRRKTEGRVKDVAKRNIVCPVVQPYYMGTKRSNLERDYYESIDRPNVELVNLKETPIKEFTTTGITTVDGKTRHFDVVLLATGYDNVTGSLMDLNISDKHGVTLKEKWKDGVYTSLGICVPDMPNFFMMYSPQSPSQLSNGPPCIEIQGDWICEAIKKMNDQGIATMEGNAEAARTWREGIQEMHKQTLFPFTESWYTGANIPGKLVEQLVYLGGVNKYKEILDDALDGWKGFDTSQV</sequence>
<dbReference type="InterPro" id="IPR036188">
    <property type="entry name" value="FAD/NAD-bd_sf"/>
</dbReference>
<comment type="similarity">
    <text evidence="2">Belongs to the FAD-binding monooxygenase family.</text>
</comment>
<evidence type="ECO:0000313" key="9">
    <source>
        <dbReference type="EMBL" id="KIW77140.1"/>
    </source>
</evidence>
<evidence type="ECO:0000256" key="1">
    <source>
        <dbReference type="ARBA" id="ARBA00001974"/>
    </source>
</evidence>
<evidence type="ECO:0000256" key="6">
    <source>
        <dbReference type="ARBA" id="ARBA00023002"/>
    </source>
</evidence>
<dbReference type="SUPFAM" id="SSF51905">
    <property type="entry name" value="FAD/NAD(P)-binding domain"/>
    <property type="match status" value="1"/>
</dbReference>
<evidence type="ECO:0000259" key="8">
    <source>
        <dbReference type="Pfam" id="PF07992"/>
    </source>
</evidence>
<keyword evidence="6" id="KW-0560">Oxidoreductase</keyword>
<reference evidence="9 10" key="1">
    <citation type="submission" date="2015-01" db="EMBL/GenBank/DDBJ databases">
        <title>The Genome Sequence of Fonsecaea pedrosoi CBS 271.37.</title>
        <authorList>
            <consortium name="The Broad Institute Genomics Platform"/>
            <person name="Cuomo C."/>
            <person name="de Hoog S."/>
            <person name="Gorbushina A."/>
            <person name="Stielow B."/>
            <person name="Teixiera M."/>
            <person name="Abouelleil A."/>
            <person name="Chapman S.B."/>
            <person name="Priest M."/>
            <person name="Young S.K."/>
            <person name="Wortman J."/>
            <person name="Nusbaum C."/>
            <person name="Birren B."/>
        </authorList>
    </citation>
    <scope>NUCLEOTIDE SEQUENCE [LARGE SCALE GENOMIC DNA]</scope>
    <source>
        <strain evidence="9 10">CBS 271.37</strain>
    </source>
</reference>
<organism evidence="9 10">
    <name type="scientific">Fonsecaea pedrosoi CBS 271.37</name>
    <dbReference type="NCBI Taxonomy" id="1442368"/>
    <lineage>
        <taxon>Eukaryota</taxon>
        <taxon>Fungi</taxon>
        <taxon>Dikarya</taxon>
        <taxon>Ascomycota</taxon>
        <taxon>Pezizomycotina</taxon>
        <taxon>Eurotiomycetes</taxon>
        <taxon>Chaetothyriomycetidae</taxon>
        <taxon>Chaetothyriales</taxon>
        <taxon>Herpotrichiellaceae</taxon>
        <taxon>Fonsecaea</taxon>
    </lineage>
</organism>
<keyword evidence="5" id="KW-0521">NADP</keyword>
<dbReference type="Pfam" id="PF07992">
    <property type="entry name" value="Pyr_redox_2"/>
    <property type="match status" value="1"/>
</dbReference>
<comment type="cofactor">
    <cofactor evidence="1">
        <name>FAD</name>
        <dbReference type="ChEBI" id="CHEBI:57692"/>
    </cofactor>
</comment>
<dbReference type="PANTHER" id="PTHR43098:SF3">
    <property type="entry name" value="L-ORNITHINE N(5)-MONOOXYGENASE-RELATED"/>
    <property type="match status" value="1"/>
</dbReference>
<keyword evidence="4" id="KW-0274">FAD</keyword>
<evidence type="ECO:0000313" key="10">
    <source>
        <dbReference type="Proteomes" id="UP000053029"/>
    </source>
</evidence>
<keyword evidence="7" id="KW-0503">Monooxygenase</keyword>
<proteinExistence type="inferred from homology"/>
<keyword evidence="10" id="KW-1185">Reference proteome</keyword>
<dbReference type="GO" id="GO:0004497">
    <property type="term" value="F:monooxygenase activity"/>
    <property type="evidence" value="ECO:0007669"/>
    <property type="project" value="UniProtKB-KW"/>
</dbReference>
<dbReference type="GeneID" id="25309076"/>
<evidence type="ECO:0000256" key="4">
    <source>
        <dbReference type="ARBA" id="ARBA00022827"/>
    </source>
</evidence>
<dbReference type="Gene3D" id="3.50.50.60">
    <property type="entry name" value="FAD/NAD(P)-binding domain"/>
    <property type="match status" value="2"/>
</dbReference>
<dbReference type="RefSeq" id="XP_013280948.1">
    <property type="nucleotide sequence ID" value="XM_013425494.1"/>
</dbReference>
<gene>
    <name evidence="9" type="ORF">Z517_09586</name>
</gene>
<keyword evidence="3" id="KW-0285">Flavoprotein</keyword>
<name>A0A0D2GEU2_9EURO</name>